<dbReference type="PIRSF" id="PIRSF006113">
    <property type="entry name" value="PTP_synth"/>
    <property type="match status" value="1"/>
</dbReference>
<dbReference type="InterPro" id="IPR038418">
    <property type="entry name" value="6-PTP_synth/QueD_sf"/>
</dbReference>
<reference evidence="12" key="2">
    <citation type="submission" date="2023-04" db="EMBL/GenBank/DDBJ databases">
        <title>Paracnuella aquatica gen. nov., sp. nov., a member of the family Chitinophagaceae isolated from a hot spring.</title>
        <authorList>
            <person name="Wang C."/>
        </authorList>
    </citation>
    <scope>NUCLEOTIDE SEQUENCE</scope>
    <source>
        <strain evidence="12">LB-8</strain>
    </source>
</reference>
<evidence type="ECO:0000313" key="13">
    <source>
        <dbReference type="Proteomes" id="UP001155483"/>
    </source>
</evidence>
<dbReference type="PANTHER" id="PTHR12589:SF7">
    <property type="entry name" value="6-PYRUVOYL TETRAHYDROBIOPTERIN SYNTHASE"/>
    <property type="match status" value="1"/>
</dbReference>
<protein>
    <recommendedName>
        <fullName evidence="3 9">6-carboxy-5,6,7,8-tetrahydropterin synthase</fullName>
        <ecNumber evidence="9">4.-.-.-</ecNumber>
    </recommendedName>
</protein>
<evidence type="ECO:0000256" key="7">
    <source>
        <dbReference type="ARBA" id="ARBA00023239"/>
    </source>
</evidence>
<dbReference type="PANTHER" id="PTHR12589">
    <property type="entry name" value="PYRUVOYL TETRAHYDROBIOPTERIN SYNTHASE"/>
    <property type="match status" value="1"/>
</dbReference>
<evidence type="ECO:0000256" key="8">
    <source>
        <dbReference type="ARBA" id="ARBA00048807"/>
    </source>
</evidence>
<dbReference type="EMBL" id="JAOTIF010000011">
    <property type="protein sequence ID" value="MCU7550342.1"/>
    <property type="molecule type" value="Genomic_DNA"/>
</dbReference>
<feature type="binding site" evidence="11">
    <location>
        <position position="15"/>
    </location>
    <ligand>
        <name>Zn(2+)</name>
        <dbReference type="ChEBI" id="CHEBI:29105"/>
    </ligand>
</feature>
<comment type="similarity">
    <text evidence="2 9">Belongs to the PTPS family. QueD subfamily.</text>
</comment>
<evidence type="ECO:0000256" key="1">
    <source>
        <dbReference type="ARBA" id="ARBA00005061"/>
    </source>
</evidence>
<keyword evidence="4 9" id="KW-0479">Metal-binding</keyword>
<gene>
    <name evidence="12" type="primary">queD</name>
    <name evidence="12" type="ORF">OCK74_14565</name>
</gene>
<evidence type="ECO:0000256" key="2">
    <source>
        <dbReference type="ARBA" id="ARBA00008900"/>
    </source>
</evidence>
<comment type="pathway">
    <text evidence="1 9">Purine metabolism; 7-cyano-7-deazaguanine biosynthesis.</text>
</comment>
<dbReference type="InterPro" id="IPR007115">
    <property type="entry name" value="6-PTP_synth/QueD"/>
</dbReference>
<dbReference type="GO" id="GO:0008616">
    <property type="term" value="P:tRNA queuosine(34) biosynthetic process"/>
    <property type="evidence" value="ECO:0007669"/>
    <property type="project" value="UniProtKB-KW"/>
</dbReference>
<dbReference type="Gene3D" id="3.30.479.10">
    <property type="entry name" value="6-pyruvoyl tetrahydropterin synthase/QueD"/>
    <property type="match status" value="1"/>
</dbReference>
<evidence type="ECO:0000313" key="12">
    <source>
        <dbReference type="EMBL" id="MCU7550342.1"/>
    </source>
</evidence>
<feature type="active site" description="Proton acceptor" evidence="10">
    <location>
        <position position="26"/>
    </location>
</feature>
<evidence type="ECO:0000256" key="9">
    <source>
        <dbReference type="PIRNR" id="PIRNR006113"/>
    </source>
</evidence>
<reference evidence="12" key="1">
    <citation type="submission" date="2022-09" db="EMBL/GenBank/DDBJ databases">
        <authorList>
            <person name="Yuan C."/>
            <person name="Ke Z."/>
        </authorList>
    </citation>
    <scope>NUCLEOTIDE SEQUENCE</scope>
    <source>
        <strain evidence="12">LB-8</strain>
    </source>
</reference>
<dbReference type="Pfam" id="PF01242">
    <property type="entry name" value="PTPS"/>
    <property type="match status" value="1"/>
</dbReference>
<keyword evidence="6 9" id="KW-0862">Zinc</keyword>
<keyword evidence="13" id="KW-1185">Reference proteome</keyword>
<organism evidence="12 13">
    <name type="scientific">Paraflavisolibacter caeni</name>
    <dbReference type="NCBI Taxonomy" id="2982496"/>
    <lineage>
        <taxon>Bacteria</taxon>
        <taxon>Pseudomonadati</taxon>
        <taxon>Bacteroidota</taxon>
        <taxon>Chitinophagia</taxon>
        <taxon>Chitinophagales</taxon>
        <taxon>Chitinophagaceae</taxon>
        <taxon>Paraflavisolibacter</taxon>
    </lineage>
</organism>
<evidence type="ECO:0000256" key="5">
    <source>
        <dbReference type="ARBA" id="ARBA00022785"/>
    </source>
</evidence>
<feature type="active site" description="Charge relay system" evidence="10">
    <location>
        <position position="70"/>
    </location>
</feature>
<dbReference type="AlphaFoldDB" id="A0A9X3BHX3"/>
<comment type="cofactor">
    <cofactor evidence="9 11">
        <name>Zn(2+)</name>
        <dbReference type="ChEBI" id="CHEBI:29105"/>
    </cofactor>
    <text evidence="9 11">Binds 1 zinc ion per subunit.</text>
</comment>
<evidence type="ECO:0000256" key="4">
    <source>
        <dbReference type="ARBA" id="ARBA00022723"/>
    </source>
</evidence>
<proteinExistence type="inferred from homology"/>
<dbReference type="NCBIfam" id="TIGR03367">
    <property type="entry name" value="queuosine_QueD"/>
    <property type="match status" value="1"/>
</dbReference>
<keyword evidence="5 9" id="KW-0671">Queuosine biosynthesis</keyword>
<accession>A0A9X3BHX3</accession>
<evidence type="ECO:0000256" key="3">
    <source>
        <dbReference type="ARBA" id="ARBA00018141"/>
    </source>
</evidence>
<feature type="active site" description="Charge relay system" evidence="10">
    <location>
        <position position="109"/>
    </location>
</feature>
<evidence type="ECO:0000256" key="11">
    <source>
        <dbReference type="PIRSR" id="PIRSR006113-2"/>
    </source>
</evidence>
<dbReference type="GO" id="GO:0070497">
    <property type="term" value="F:6-carboxytetrahydropterin synthase activity"/>
    <property type="evidence" value="ECO:0007669"/>
    <property type="project" value="UniProtKB-EC"/>
</dbReference>
<comment type="catalytic activity">
    <reaction evidence="8 9">
        <text>7,8-dihydroneopterin 3'-triphosphate + H2O = 6-carboxy-5,6,7,8-tetrahydropterin + triphosphate + acetaldehyde + 2 H(+)</text>
        <dbReference type="Rhea" id="RHEA:27966"/>
        <dbReference type="ChEBI" id="CHEBI:15343"/>
        <dbReference type="ChEBI" id="CHEBI:15377"/>
        <dbReference type="ChEBI" id="CHEBI:15378"/>
        <dbReference type="ChEBI" id="CHEBI:18036"/>
        <dbReference type="ChEBI" id="CHEBI:58462"/>
        <dbReference type="ChEBI" id="CHEBI:61032"/>
        <dbReference type="EC" id="4.1.2.50"/>
    </reaction>
</comment>
<dbReference type="FunFam" id="3.30.479.10:FF:000001">
    <property type="entry name" value="6-carboxy-5,6,7,8-tetrahydropterin synthase"/>
    <property type="match status" value="1"/>
</dbReference>
<evidence type="ECO:0000256" key="6">
    <source>
        <dbReference type="ARBA" id="ARBA00022833"/>
    </source>
</evidence>
<dbReference type="EC" id="4.-.-.-" evidence="9"/>
<dbReference type="SUPFAM" id="SSF55620">
    <property type="entry name" value="Tetrahydrobiopterin biosynthesis enzymes-like"/>
    <property type="match status" value="1"/>
</dbReference>
<keyword evidence="7 9" id="KW-0456">Lyase</keyword>
<name>A0A9X3BHX3_9BACT</name>
<evidence type="ECO:0000256" key="10">
    <source>
        <dbReference type="PIRSR" id="PIRSR006113-1"/>
    </source>
</evidence>
<dbReference type="Proteomes" id="UP001155483">
    <property type="component" value="Unassembled WGS sequence"/>
</dbReference>
<feature type="binding site" evidence="11">
    <location>
        <position position="30"/>
    </location>
    <ligand>
        <name>Zn(2+)</name>
        <dbReference type="ChEBI" id="CHEBI:29105"/>
    </ligand>
</feature>
<feature type="binding site" evidence="11">
    <location>
        <position position="32"/>
    </location>
    <ligand>
        <name>Zn(2+)</name>
        <dbReference type="ChEBI" id="CHEBI:29105"/>
    </ligand>
</feature>
<dbReference type="GO" id="GO:0046872">
    <property type="term" value="F:metal ion binding"/>
    <property type="evidence" value="ECO:0007669"/>
    <property type="project" value="UniProtKB-KW"/>
</dbReference>
<sequence>MMMEIYKEFSFDSAHYLTQVPDGHKCKNMHGHTYRLRVFLKGKPDPQLGWIMDFKELKDIVNAVIDQLDHKLINDIPGLENPTAENITVWIWKQIQPMLPLLSRIELYETPTTGVIYHGEAVG</sequence>
<comment type="caution">
    <text evidence="12">The sequence shown here is derived from an EMBL/GenBank/DDBJ whole genome shotgun (WGS) entry which is preliminary data.</text>
</comment>